<reference evidence="3 4" key="1">
    <citation type="submission" date="2020-08" db="EMBL/GenBank/DDBJ databases">
        <title>Emergence and comparative genomics analysis of Citrobacter in Fennec fox imported from North Africa to China.</title>
        <authorList>
            <person name="Zheng B."/>
        </authorList>
    </citation>
    <scope>NUCLEOTIDE SEQUENCE [LARGE SCALE GENOMIC DNA]</scope>
    <source>
        <strain evidence="3 4">FF141</strain>
    </source>
</reference>
<evidence type="ECO:0000313" key="3">
    <source>
        <dbReference type="EMBL" id="MBC2622883.1"/>
    </source>
</evidence>
<name>A0A7X1BTM6_9ENTR</name>
<sequence length="286" mass="31574">MTVSSEHVRVVLERILTSYGVKTRQAYADLLGMPIGTINNWLKRGNIPGDYLVRCVLDTGVDLRWLKDGELTNATSNSASNYALKGQELIERMQESGGKVVLRRIMDAYGFTLQKQLGDLLDIPSGTMSAWVRREHFPGEIVIVCALDTGVSLYWLATGNGSMYEQKTEDSAALPIGLKQITKYSIQTGQLSESGAWFCDETLIEAGVNNPVLVEKTGQRWLVDLDAKNIANGRWLIDVDGTCDVYDVARLPGNRLTVKNGSSQFECLVDEIKCVGMVFLTLSKSI</sequence>
<comment type="caution">
    <text evidence="3">The sequence shown here is derived from an EMBL/GenBank/DDBJ whole genome shotgun (WGS) entry which is preliminary data.</text>
</comment>
<evidence type="ECO:0000259" key="2">
    <source>
        <dbReference type="Pfam" id="PF16452"/>
    </source>
</evidence>
<proteinExistence type="predicted"/>
<feature type="domain" description="Bacteriophage CI repressor C-terminal" evidence="2">
    <location>
        <begin position="181"/>
        <end position="278"/>
    </location>
</feature>
<dbReference type="InterPro" id="IPR010744">
    <property type="entry name" value="Phage_CI_N"/>
</dbReference>
<dbReference type="EMBL" id="JACLAG010000012">
    <property type="protein sequence ID" value="MBC2622883.1"/>
    <property type="molecule type" value="Genomic_DNA"/>
</dbReference>
<dbReference type="InterPro" id="IPR010982">
    <property type="entry name" value="Lambda_DNA-bd_dom_sf"/>
</dbReference>
<gene>
    <name evidence="3" type="ORF">H7I73_24940</name>
</gene>
<dbReference type="InterPro" id="IPR032499">
    <property type="entry name" value="Phage_CI_C"/>
</dbReference>
<dbReference type="Gene3D" id="2.10.109.10">
    <property type="entry name" value="Umud Fragment, subunit A"/>
    <property type="match status" value="1"/>
</dbReference>
<organism evidence="3 4">
    <name type="scientific">Citrobacter cronae</name>
    <dbReference type="NCBI Taxonomy" id="1748967"/>
    <lineage>
        <taxon>Bacteria</taxon>
        <taxon>Pseudomonadati</taxon>
        <taxon>Pseudomonadota</taxon>
        <taxon>Gammaproteobacteria</taxon>
        <taxon>Enterobacterales</taxon>
        <taxon>Enterobacteriaceae</taxon>
        <taxon>Citrobacter</taxon>
        <taxon>Citrobacter freundii complex</taxon>
    </lineage>
</organism>
<evidence type="ECO:0000259" key="1">
    <source>
        <dbReference type="Pfam" id="PF07022"/>
    </source>
</evidence>
<dbReference type="AlphaFoldDB" id="A0A7X1BTM6"/>
<evidence type="ECO:0000313" key="4">
    <source>
        <dbReference type="Proteomes" id="UP000548504"/>
    </source>
</evidence>
<feature type="domain" description="Bacteriophage CI repressor N-terminal" evidence="1">
    <location>
        <begin position="101"/>
        <end position="164"/>
    </location>
</feature>
<dbReference type="Gene3D" id="1.10.260.40">
    <property type="entry name" value="lambda repressor-like DNA-binding domains"/>
    <property type="match status" value="2"/>
</dbReference>
<dbReference type="Proteomes" id="UP000548504">
    <property type="component" value="Unassembled WGS sequence"/>
</dbReference>
<dbReference type="Pfam" id="PF16452">
    <property type="entry name" value="Phage_CI_C"/>
    <property type="match status" value="1"/>
</dbReference>
<dbReference type="GO" id="GO:0051259">
    <property type="term" value="P:protein complex oligomerization"/>
    <property type="evidence" value="ECO:0007669"/>
    <property type="project" value="InterPro"/>
</dbReference>
<feature type="domain" description="Bacteriophage CI repressor N-terminal" evidence="1">
    <location>
        <begin position="11"/>
        <end position="69"/>
    </location>
</feature>
<dbReference type="GO" id="GO:0045892">
    <property type="term" value="P:negative regulation of DNA-templated transcription"/>
    <property type="evidence" value="ECO:0007669"/>
    <property type="project" value="InterPro"/>
</dbReference>
<dbReference type="Pfam" id="PF07022">
    <property type="entry name" value="Phage_CI_repr"/>
    <property type="match status" value="2"/>
</dbReference>
<accession>A0A7X1BTM6</accession>
<dbReference type="GO" id="GO:0003677">
    <property type="term" value="F:DNA binding"/>
    <property type="evidence" value="ECO:0007669"/>
    <property type="project" value="InterPro"/>
</dbReference>
<protein>
    <submittedName>
        <fullName evidence="3">Phage repressor protein CI</fullName>
    </submittedName>
</protein>